<gene>
    <name evidence="2" type="ORF">PMIN01_00765</name>
</gene>
<evidence type="ECO:0000313" key="2">
    <source>
        <dbReference type="EMBL" id="KAF9741226.1"/>
    </source>
</evidence>
<feature type="compositionally biased region" description="Polar residues" evidence="1">
    <location>
        <begin position="51"/>
        <end position="61"/>
    </location>
</feature>
<name>A0A9P6GTQ4_9PLEO</name>
<proteinExistence type="predicted"/>
<dbReference type="Proteomes" id="UP000756921">
    <property type="component" value="Unassembled WGS sequence"/>
</dbReference>
<dbReference type="EMBL" id="WJXW01000001">
    <property type="protein sequence ID" value="KAF9741226.1"/>
    <property type="molecule type" value="Genomic_DNA"/>
</dbReference>
<sequence>MAGAGRAVRAGFGSKRDGSSELVVVRCAVSSPGNATVRASLPTAGCETPHPCSTFTQSSTRLSRHPKPKDNSVTFSPVTPPARFAARRLRFTVTARLTALLRAKPRQNHQNTTDNPLVASPPL</sequence>
<comment type="caution">
    <text evidence="2">The sequence shown here is derived from an EMBL/GenBank/DDBJ whole genome shotgun (WGS) entry which is preliminary data.</text>
</comment>
<protein>
    <submittedName>
        <fullName evidence="2">Uncharacterized protein</fullName>
    </submittedName>
</protein>
<evidence type="ECO:0000256" key="1">
    <source>
        <dbReference type="SAM" id="MobiDB-lite"/>
    </source>
</evidence>
<feature type="region of interest" description="Disordered" evidence="1">
    <location>
        <begin position="41"/>
        <end position="79"/>
    </location>
</feature>
<dbReference type="AlphaFoldDB" id="A0A9P6GTQ4"/>
<organism evidence="2 3">
    <name type="scientific">Paraphaeosphaeria minitans</name>
    <dbReference type="NCBI Taxonomy" id="565426"/>
    <lineage>
        <taxon>Eukaryota</taxon>
        <taxon>Fungi</taxon>
        <taxon>Dikarya</taxon>
        <taxon>Ascomycota</taxon>
        <taxon>Pezizomycotina</taxon>
        <taxon>Dothideomycetes</taxon>
        <taxon>Pleosporomycetidae</taxon>
        <taxon>Pleosporales</taxon>
        <taxon>Massarineae</taxon>
        <taxon>Didymosphaeriaceae</taxon>
        <taxon>Paraphaeosphaeria</taxon>
    </lineage>
</organism>
<evidence type="ECO:0000313" key="3">
    <source>
        <dbReference type="Proteomes" id="UP000756921"/>
    </source>
</evidence>
<feature type="region of interest" description="Disordered" evidence="1">
    <location>
        <begin position="102"/>
        <end position="123"/>
    </location>
</feature>
<keyword evidence="3" id="KW-1185">Reference proteome</keyword>
<reference evidence="2" key="1">
    <citation type="journal article" date="2020" name="Mol. Plant Microbe Interact.">
        <title>Genome Sequence of the Biocontrol Agent Coniothyrium minitans strain Conio (IMI 134523).</title>
        <authorList>
            <person name="Patel D."/>
            <person name="Shittu T.A."/>
            <person name="Baroncelli R."/>
            <person name="Muthumeenakshi S."/>
            <person name="Osborne T.H."/>
            <person name="Janganan T.K."/>
            <person name="Sreenivasaprasad S."/>
        </authorList>
    </citation>
    <scope>NUCLEOTIDE SEQUENCE</scope>
    <source>
        <strain evidence="2">Conio</strain>
    </source>
</reference>
<accession>A0A9P6GTQ4</accession>